<dbReference type="AlphaFoldDB" id="A0A1D2J6B9"/>
<dbReference type="EMBL" id="LZYO01000418">
    <property type="protein sequence ID" value="ODH13810.1"/>
    <property type="molecule type" value="Genomic_DNA"/>
</dbReference>
<proteinExistence type="predicted"/>
<gene>
    <name evidence="1" type="ORF">ACO22_06884</name>
</gene>
<name>A0A1D2J6B9_PARBR</name>
<reference evidence="1 2" key="1">
    <citation type="submission" date="2016-06" db="EMBL/GenBank/DDBJ databases">
        <authorList>
            <person name="Kjaerup R.B."/>
            <person name="Dalgaard T.S."/>
            <person name="Juul-Madsen H.R."/>
        </authorList>
    </citation>
    <scope>NUCLEOTIDE SEQUENCE [LARGE SCALE GENOMIC DNA]</scope>
    <source>
        <strain evidence="1 2">Pb300</strain>
    </source>
</reference>
<evidence type="ECO:0000313" key="2">
    <source>
        <dbReference type="Proteomes" id="UP000242814"/>
    </source>
</evidence>
<sequence>MLEHDESNDDTSILLYNKDELLEKGKKRMRRELELKQARVA</sequence>
<accession>A0A1D2J6B9</accession>
<protein>
    <submittedName>
        <fullName evidence="1">Uncharacterized protein</fullName>
    </submittedName>
</protein>
<evidence type="ECO:0000313" key="1">
    <source>
        <dbReference type="EMBL" id="ODH13810.1"/>
    </source>
</evidence>
<organism evidence="1 2">
    <name type="scientific">Paracoccidioides brasiliensis</name>
    <dbReference type="NCBI Taxonomy" id="121759"/>
    <lineage>
        <taxon>Eukaryota</taxon>
        <taxon>Fungi</taxon>
        <taxon>Dikarya</taxon>
        <taxon>Ascomycota</taxon>
        <taxon>Pezizomycotina</taxon>
        <taxon>Eurotiomycetes</taxon>
        <taxon>Eurotiomycetidae</taxon>
        <taxon>Onygenales</taxon>
        <taxon>Ajellomycetaceae</taxon>
        <taxon>Paracoccidioides</taxon>
    </lineage>
</organism>
<dbReference type="Proteomes" id="UP000242814">
    <property type="component" value="Unassembled WGS sequence"/>
</dbReference>
<comment type="caution">
    <text evidence="1">The sequence shown here is derived from an EMBL/GenBank/DDBJ whole genome shotgun (WGS) entry which is preliminary data.</text>
</comment>